<feature type="transmembrane region" description="Helical" evidence="8">
    <location>
        <begin position="12"/>
        <end position="30"/>
    </location>
</feature>
<dbReference type="KEGG" id="cce:Ccel_0891"/>
<dbReference type="Pfam" id="PF00528">
    <property type="entry name" value="BPD_transp_1"/>
    <property type="match status" value="1"/>
</dbReference>
<dbReference type="CDD" id="cd06261">
    <property type="entry name" value="TM_PBP2"/>
    <property type="match status" value="1"/>
</dbReference>
<dbReference type="eggNOG" id="COG1177">
    <property type="taxonomic scope" value="Bacteria"/>
</dbReference>
<feature type="transmembrane region" description="Helical" evidence="8">
    <location>
        <begin position="132"/>
        <end position="152"/>
    </location>
</feature>
<comment type="subcellular location">
    <subcellularLocation>
        <location evidence="1 8">Cell membrane</location>
        <topology evidence="1 8">Multi-pass membrane protein</topology>
    </subcellularLocation>
</comment>
<keyword evidence="4" id="KW-1003">Cell membrane</keyword>
<evidence type="ECO:0000256" key="1">
    <source>
        <dbReference type="ARBA" id="ARBA00004651"/>
    </source>
</evidence>
<keyword evidence="7 8" id="KW-0472">Membrane</keyword>
<feature type="transmembrane region" description="Helical" evidence="8">
    <location>
        <begin position="188"/>
        <end position="209"/>
    </location>
</feature>
<dbReference type="InterPro" id="IPR035906">
    <property type="entry name" value="MetI-like_sf"/>
</dbReference>
<keyword evidence="6 8" id="KW-1133">Transmembrane helix</keyword>
<evidence type="ECO:0000256" key="5">
    <source>
        <dbReference type="ARBA" id="ARBA00022692"/>
    </source>
</evidence>
<keyword evidence="3 8" id="KW-0813">Transport</keyword>
<evidence type="ECO:0000313" key="10">
    <source>
        <dbReference type="EMBL" id="ACL75263.1"/>
    </source>
</evidence>
<accession>B8I8N0</accession>
<protein>
    <submittedName>
        <fullName evidence="10">Binding-protein-dependent transport systems inner membrane component</fullName>
    </submittedName>
</protein>
<dbReference type="InterPro" id="IPR051789">
    <property type="entry name" value="Bact_Polyamine_Transport"/>
</dbReference>
<evidence type="ECO:0000256" key="3">
    <source>
        <dbReference type="ARBA" id="ARBA00022448"/>
    </source>
</evidence>
<dbReference type="PANTHER" id="PTHR43848:SF2">
    <property type="entry name" value="PUTRESCINE TRANSPORT SYSTEM PERMEASE PROTEIN POTI"/>
    <property type="match status" value="1"/>
</dbReference>
<keyword evidence="5 8" id="KW-0812">Transmembrane</keyword>
<dbReference type="PROSITE" id="PS50928">
    <property type="entry name" value="ABC_TM1"/>
    <property type="match status" value="1"/>
</dbReference>
<keyword evidence="11" id="KW-1185">Reference proteome</keyword>
<proteinExistence type="inferred from homology"/>
<organism evidence="10 11">
    <name type="scientific">Ruminiclostridium cellulolyticum (strain ATCC 35319 / DSM 5812 / JCM 6584 / H10)</name>
    <name type="common">Clostridium cellulolyticum</name>
    <dbReference type="NCBI Taxonomy" id="394503"/>
    <lineage>
        <taxon>Bacteria</taxon>
        <taxon>Bacillati</taxon>
        <taxon>Bacillota</taxon>
        <taxon>Clostridia</taxon>
        <taxon>Eubacteriales</taxon>
        <taxon>Oscillospiraceae</taxon>
        <taxon>Ruminiclostridium</taxon>
    </lineage>
</organism>
<reference evidence="10 11" key="1">
    <citation type="submission" date="2009-01" db="EMBL/GenBank/DDBJ databases">
        <title>Complete sequence of Clostridium cellulolyticum H10.</title>
        <authorList>
            <consortium name="US DOE Joint Genome Institute"/>
            <person name="Lucas S."/>
            <person name="Copeland A."/>
            <person name="Lapidus A."/>
            <person name="Glavina del Rio T."/>
            <person name="Dalin E."/>
            <person name="Tice H."/>
            <person name="Bruce D."/>
            <person name="Goodwin L."/>
            <person name="Pitluck S."/>
            <person name="Chertkov O."/>
            <person name="Saunders E."/>
            <person name="Brettin T."/>
            <person name="Detter J.C."/>
            <person name="Han C."/>
            <person name="Larimer F."/>
            <person name="Land M."/>
            <person name="Hauser L."/>
            <person name="Kyrpides N."/>
            <person name="Ivanova N."/>
            <person name="Zhou J."/>
            <person name="Richardson P."/>
        </authorList>
    </citation>
    <scope>NUCLEOTIDE SEQUENCE [LARGE SCALE GENOMIC DNA]</scope>
    <source>
        <strain evidence="11">ATCC 35319 / DSM 5812 / JCM 6584 / H10</strain>
    </source>
</reference>
<dbReference type="HOGENOM" id="CLU_016047_3_0_9"/>
<evidence type="ECO:0000256" key="2">
    <source>
        <dbReference type="ARBA" id="ARBA00007069"/>
    </source>
</evidence>
<feature type="domain" description="ABC transmembrane type-1" evidence="9">
    <location>
        <begin position="60"/>
        <end position="252"/>
    </location>
</feature>
<dbReference type="InterPro" id="IPR000515">
    <property type="entry name" value="MetI-like"/>
</dbReference>
<dbReference type="SUPFAM" id="SSF161098">
    <property type="entry name" value="MetI-like"/>
    <property type="match status" value="1"/>
</dbReference>
<dbReference type="Proteomes" id="UP000001349">
    <property type="component" value="Chromosome"/>
</dbReference>
<evidence type="ECO:0000313" key="11">
    <source>
        <dbReference type="Proteomes" id="UP000001349"/>
    </source>
</evidence>
<dbReference type="GO" id="GO:0055085">
    <property type="term" value="P:transmembrane transport"/>
    <property type="evidence" value="ECO:0007669"/>
    <property type="project" value="InterPro"/>
</dbReference>
<dbReference type="STRING" id="394503.Ccel_0891"/>
<gene>
    <name evidence="10" type="ordered locus">Ccel_0891</name>
</gene>
<feature type="transmembrane region" description="Helical" evidence="8">
    <location>
        <begin position="234"/>
        <end position="254"/>
    </location>
</feature>
<evidence type="ECO:0000256" key="7">
    <source>
        <dbReference type="ARBA" id="ARBA00023136"/>
    </source>
</evidence>
<evidence type="ECO:0000256" key="4">
    <source>
        <dbReference type="ARBA" id="ARBA00022475"/>
    </source>
</evidence>
<comment type="similarity">
    <text evidence="2">Belongs to the binding-protein-dependent transport system permease family. CysTW subfamily.</text>
</comment>
<feature type="transmembrane region" description="Helical" evidence="8">
    <location>
        <begin position="104"/>
        <end position="126"/>
    </location>
</feature>
<feature type="transmembrane region" description="Helical" evidence="8">
    <location>
        <begin position="59"/>
        <end position="83"/>
    </location>
</feature>
<dbReference type="EMBL" id="CP001348">
    <property type="protein sequence ID" value="ACL75263.1"/>
    <property type="molecule type" value="Genomic_DNA"/>
</dbReference>
<dbReference type="Gene3D" id="1.10.3720.10">
    <property type="entry name" value="MetI-like"/>
    <property type="match status" value="1"/>
</dbReference>
<evidence type="ECO:0000256" key="6">
    <source>
        <dbReference type="ARBA" id="ARBA00022989"/>
    </source>
</evidence>
<dbReference type="PANTHER" id="PTHR43848">
    <property type="entry name" value="PUTRESCINE TRANSPORT SYSTEM PERMEASE PROTEIN POTI"/>
    <property type="match status" value="1"/>
</dbReference>
<evidence type="ECO:0000256" key="8">
    <source>
        <dbReference type="RuleBase" id="RU363032"/>
    </source>
</evidence>
<dbReference type="OrthoDB" id="9782004at2"/>
<evidence type="ECO:0000259" key="9">
    <source>
        <dbReference type="PROSITE" id="PS50928"/>
    </source>
</evidence>
<name>B8I8N0_RUMCH</name>
<sequence length="273" mass="30366">MVKRALMKTYLGLILIFMYLPIVVLIAFSFNKSKSRGNWTGFTFKWYEELFKNSQIKDALYNTIVIALLSSVIAVVIGTLAAIGIHNMKKAKRTAVMNMTYLPVLNPDIVTGVSLMLMFVFIGTFVNLKLGFFTMLLAHVTFNIPYVILCVLPKLKQMNTNLYEAALDLGASSSYAFRKVIIPQIMPGIVSGFLMAITLSVDDFVISYFTTGSGVSNLSITIYSMARTGVKPTINALSTLMFTGVLLLLVIINIRTDKEEKKKKSIKIHGMEV</sequence>
<dbReference type="AlphaFoldDB" id="B8I8N0"/>
<dbReference type="RefSeq" id="WP_015924423.1">
    <property type="nucleotide sequence ID" value="NC_011898.1"/>
</dbReference>
<dbReference type="GO" id="GO:0005886">
    <property type="term" value="C:plasma membrane"/>
    <property type="evidence" value="ECO:0007669"/>
    <property type="project" value="UniProtKB-SubCell"/>
</dbReference>